<proteinExistence type="predicted"/>
<sequence>MSNKEVAKKYGVPMNTLSTWIKNKTKLLTSLEKNGTNSKRKKLRSGNFKNVDKAIYTWFVAKRSQQVPIDGTILKEKALKFAEALGELDFKAFDCWFHNWKKRNGISFKIISAESAAVTNNVTASWNETTLPTLLLNYKLENIFNADEFGLFYQCLPNKTYHLS</sequence>
<dbReference type="PANTHER" id="PTHR19303">
    <property type="entry name" value="TRANSPOSON"/>
    <property type="match status" value="1"/>
</dbReference>
<dbReference type="SMART" id="SM00674">
    <property type="entry name" value="CENPB"/>
    <property type="match status" value="1"/>
</dbReference>
<dbReference type="InterPro" id="IPR050863">
    <property type="entry name" value="CenT-Element_Derived"/>
</dbReference>
<protein>
    <submittedName>
        <fullName evidence="5">Tigger transposable element-derived protein 4-like</fullName>
    </submittedName>
</protein>
<gene>
    <name evidence="5" type="primary">LOC136083058</name>
</gene>
<dbReference type="PROSITE" id="PS51253">
    <property type="entry name" value="HTH_CENPB"/>
    <property type="match status" value="1"/>
</dbReference>
<keyword evidence="2" id="KW-0539">Nucleus</keyword>
<dbReference type="PANTHER" id="PTHR19303:SF73">
    <property type="entry name" value="PROTEIN PDC2"/>
    <property type="match status" value="1"/>
</dbReference>
<dbReference type="Gene3D" id="1.10.10.60">
    <property type="entry name" value="Homeodomain-like"/>
    <property type="match status" value="2"/>
</dbReference>
<evidence type="ECO:0000313" key="4">
    <source>
        <dbReference type="Proteomes" id="UP001652625"/>
    </source>
</evidence>
<keyword evidence="4" id="KW-1185">Reference proteome</keyword>
<evidence type="ECO:0000259" key="3">
    <source>
        <dbReference type="PROSITE" id="PS51253"/>
    </source>
</evidence>
<name>A0ABM4CA51_HYDVU</name>
<dbReference type="SUPFAM" id="SSF46689">
    <property type="entry name" value="Homeodomain-like"/>
    <property type="match status" value="2"/>
</dbReference>
<evidence type="ECO:0000256" key="1">
    <source>
        <dbReference type="ARBA" id="ARBA00023125"/>
    </source>
</evidence>
<organism evidence="4 5">
    <name type="scientific">Hydra vulgaris</name>
    <name type="common">Hydra</name>
    <name type="synonym">Hydra attenuata</name>
    <dbReference type="NCBI Taxonomy" id="6087"/>
    <lineage>
        <taxon>Eukaryota</taxon>
        <taxon>Metazoa</taxon>
        <taxon>Cnidaria</taxon>
        <taxon>Hydrozoa</taxon>
        <taxon>Hydroidolina</taxon>
        <taxon>Anthoathecata</taxon>
        <taxon>Aplanulata</taxon>
        <taxon>Hydridae</taxon>
        <taxon>Hydra</taxon>
    </lineage>
</organism>
<dbReference type="RefSeq" id="XP_065658537.1">
    <property type="nucleotide sequence ID" value="XM_065802465.1"/>
</dbReference>
<dbReference type="InterPro" id="IPR007889">
    <property type="entry name" value="HTH_Psq"/>
</dbReference>
<dbReference type="InterPro" id="IPR006600">
    <property type="entry name" value="HTH_CenpB_DNA-bd_dom"/>
</dbReference>
<dbReference type="GeneID" id="136083058"/>
<evidence type="ECO:0000256" key="2">
    <source>
        <dbReference type="ARBA" id="ARBA00023242"/>
    </source>
</evidence>
<dbReference type="Pfam" id="PF03221">
    <property type="entry name" value="HTH_Tnp_Tc5"/>
    <property type="match status" value="1"/>
</dbReference>
<feature type="domain" description="HTH CENPB-type" evidence="3">
    <location>
        <begin position="39"/>
        <end position="110"/>
    </location>
</feature>
<accession>A0ABM4CA51</accession>
<dbReference type="Pfam" id="PF04218">
    <property type="entry name" value="CENP-B_N"/>
    <property type="match status" value="1"/>
</dbReference>
<reference evidence="5" key="1">
    <citation type="submission" date="2025-08" db="UniProtKB">
        <authorList>
            <consortium name="RefSeq"/>
        </authorList>
    </citation>
    <scope>IDENTIFICATION</scope>
</reference>
<keyword evidence="1" id="KW-0238">DNA-binding</keyword>
<evidence type="ECO:0000313" key="5">
    <source>
        <dbReference type="RefSeq" id="XP_065658537.1"/>
    </source>
</evidence>
<dbReference type="InterPro" id="IPR009057">
    <property type="entry name" value="Homeodomain-like_sf"/>
</dbReference>
<dbReference type="Proteomes" id="UP001652625">
    <property type="component" value="Chromosome 08"/>
</dbReference>